<evidence type="ECO:0008006" key="3">
    <source>
        <dbReference type="Google" id="ProtNLM"/>
    </source>
</evidence>
<dbReference type="SUPFAM" id="SSF56300">
    <property type="entry name" value="Metallo-dependent phosphatases"/>
    <property type="match status" value="1"/>
</dbReference>
<gene>
    <name evidence="2" type="ORF">LCGC14_2591640</name>
</gene>
<sequence>MSGYVRDATHPTPRRKSKEQRQEKRMKLYRPDPLDSMAEFKYYAINLPGRLKMVKLLILSDLHLGNPSCSLKHFRAVLRYVQSDPEMYVIFNGDLAECV</sequence>
<reference evidence="2" key="1">
    <citation type="journal article" date="2015" name="Nature">
        <title>Complex archaea that bridge the gap between prokaryotes and eukaryotes.</title>
        <authorList>
            <person name="Spang A."/>
            <person name="Saw J.H."/>
            <person name="Jorgensen S.L."/>
            <person name="Zaremba-Niedzwiedzka K."/>
            <person name="Martijn J."/>
            <person name="Lind A.E."/>
            <person name="van Eijk R."/>
            <person name="Schleper C."/>
            <person name="Guy L."/>
            <person name="Ettema T.J."/>
        </authorList>
    </citation>
    <scope>NUCLEOTIDE SEQUENCE</scope>
</reference>
<evidence type="ECO:0000313" key="2">
    <source>
        <dbReference type="EMBL" id="KKL06880.1"/>
    </source>
</evidence>
<evidence type="ECO:0000256" key="1">
    <source>
        <dbReference type="SAM" id="MobiDB-lite"/>
    </source>
</evidence>
<accession>A0A0F9ABR3</accession>
<protein>
    <recommendedName>
        <fullName evidence="3">Calcineurin-like phosphoesterase domain-containing protein</fullName>
    </recommendedName>
</protein>
<dbReference type="InterPro" id="IPR029052">
    <property type="entry name" value="Metallo-depent_PP-like"/>
</dbReference>
<name>A0A0F9ABR3_9ZZZZ</name>
<comment type="caution">
    <text evidence="2">The sequence shown here is derived from an EMBL/GenBank/DDBJ whole genome shotgun (WGS) entry which is preliminary data.</text>
</comment>
<dbReference type="EMBL" id="LAZR01043519">
    <property type="protein sequence ID" value="KKL06880.1"/>
    <property type="molecule type" value="Genomic_DNA"/>
</dbReference>
<organism evidence="2">
    <name type="scientific">marine sediment metagenome</name>
    <dbReference type="NCBI Taxonomy" id="412755"/>
    <lineage>
        <taxon>unclassified sequences</taxon>
        <taxon>metagenomes</taxon>
        <taxon>ecological metagenomes</taxon>
    </lineage>
</organism>
<proteinExistence type="predicted"/>
<feature type="non-terminal residue" evidence="2">
    <location>
        <position position="99"/>
    </location>
</feature>
<feature type="region of interest" description="Disordered" evidence="1">
    <location>
        <begin position="1"/>
        <end position="27"/>
    </location>
</feature>
<dbReference type="AlphaFoldDB" id="A0A0F9ABR3"/>